<reference evidence="1" key="2">
    <citation type="submission" date="2023-03" db="EMBL/GenBank/DDBJ databases">
        <authorList>
            <person name="Inwood S.N."/>
            <person name="Skelly J.G."/>
            <person name="Guhlin J."/>
            <person name="Harrop T.W.R."/>
            <person name="Goldson S.G."/>
            <person name="Dearden P.K."/>
        </authorList>
    </citation>
    <scope>NUCLEOTIDE SEQUENCE</scope>
    <source>
        <strain evidence="1">Lincoln</strain>
        <tissue evidence="1">Whole body</tissue>
    </source>
</reference>
<keyword evidence="2" id="KW-1185">Reference proteome</keyword>
<reference evidence="1" key="1">
    <citation type="journal article" date="2023" name="bioRxiv">
        <title>Scaffold-level genome assemblies of two parasitoid biocontrol wasps reveal the parthenogenesis mechanism and an associated novel virus.</title>
        <authorList>
            <person name="Inwood S."/>
            <person name="Skelly J."/>
            <person name="Guhlin J."/>
            <person name="Harrop T."/>
            <person name="Goldson S."/>
            <person name="Dearden P."/>
        </authorList>
    </citation>
    <scope>NUCLEOTIDE SEQUENCE</scope>
    <source>
        <strain evidence="1">Lincoln</strain>
        <tissue evidence="1">Whole body</tissue>
    </source>
</reference>
<organism evidence="1 2">
    <name type="scientific">Microctonus hyperodae</name>
    <name type="common">Parasitoid wasp</name>
    <dbReference type="NCBI Taxonomy" id="165561"/>
    <lineage>
        <taxon>Eukaryota</taxon>
        <taxon>Metazoa</taxon>
        <taxon>Ecdysozoa</taxon>
        <taxon>Arthropoda</taxon>
        <taxon>Hexapoda</taxon>
        <taxon>Insecta</taxon>
        <taxon>Pterygota</taxon>
        <taxon>Neoptera</taxon>
        <taxon>Endopterygota</taxon>
        <taxon>Hymenoptera</taxon>
        <taxon>Apocrita</taxon>
        <taxon>Ichneumonoidea</taxon>
        <taxon>Braconidae</taxon>
        <taxon>Euphorinae</taxon>
        <taxon>Microctonus</taxon>
    </lineage>
</organism>
<dbReference type="AlphaFoldDB" id="A0AA39F248"/>
<comment type="caution">
    <text evidence="1">The sequence shown here is derived from an EMBL/GenBank/DDBJ whole genome shotgun (WGS) entry which is preliminary data.</text>
</comment>
<evidence type="ECO:0000313" key="1">
    <source>
        <dbReference type="EMBL" id="KAK0161537.1"/>
    </source>
</evidence>
<dbReference type="EMBL" id="JAQQBR010001835">
    <property type="protein sequence ID" value="KAK0161537.1"/>
    <property type="molecule type" value="Genomic_DNA"/>
</dbReference>
<proteinExistence type="predicted"/>
<evidence type="ECO:0000313" key="2">
    <source>
        <dbReference type="Proteomes" id="UP001168972"/>
    </source>
</evidence>
<dbReference type="Proteomes" id="UP001168972">
    <property type="component" value="Unassembled WGS sequence"/>
</dbReference>
<gene>
    <name evidence="1" type="ORF">PV327_009996</name>
</gene>
<name>A0AA39F248_MICHY</name>
<sequence length="126" mass="13611">MWFYMDRHLTRTQVIGQGFAHCIVPLDPASVCTEAVLDDVCGSFGAVAARTTLDVSVYEPLASRCSDSRWETVDAGMMELNIVLCRNAQATRINPFGGSDGLIAVSQLLSIVRLIESAGPVLCSLF</sequence>
<protein>
    <submittedName>
        <fullName evidence="1">Uncharacterized protein</fullName>
    </submittedName>
</protein>
<accession>A0AA39F248</accession>